<dbReference type="InterPro" id="IPR032675">
    <property type="entry name" value="LRR_dom_sf"/>
</dbReference>
<dbReference type="EMBL" id="AWUE01015708">
    <property type="protein sequence ID" value="OMO96041.1"/>
    <property type="molecule type" value="Genomic_DNA"/>
</dbReference>
<dbReference type="Gene3D" id="1.20.5.4130">
    <property type="match status" value="1"/>
</dbReference>
<evidence type="ECO:0000256" key="5">
    <source>
        <dbReference type="SAM" id="Coils"/>
    </source>
</evidence>
<keyword evidence="5" id="KW-0175">Coiled coil</keyword>
<dbReference type="GO" id="GO:0051707">
    <property type="term" value="P:response to other organism"/>
    <property type="evidence" value="ECO:0007669"/>
    <property type="project" value="UniProtKB-ARBA"/>
</dbReference>
<dbReference type="Gene3D" id="3.40.50.300">
    <property type="entry name" value="P-loop containing nucleotide triphosphate hydrolases"/>
    <property type="match status" value="1"/>
</dbReference>
<dbReference type="OrthoDB" id="688937at2759"/>
<keyword evidence="4" id="KW-0067">ATP-binding</keyword>
<dbReference type="Gene3D" id="3.80.10.10">
    <property type="entry name" value="Ribonuclease Inhibitor"/>
    <property type="match status" value="1"/>
</dbReference>
<dbReference type="GO" id="GO:0005524">
    <property type="term" value="F:ATP binding"/>
    <property type="evidence" value="ECO:0007669"/>
    <property type="project" value="UniProtKB-KW"/>
</dbReference>
<dbReference type="Pfam" id="PF18052">
    <property type="entry name" value="Rx_N"/>
    <property type="match status" value="1"/>
</dbReference>
<dbReference type="InterPro" id="IPR041118">
    <property type="entry name" value="Rx_N"/>
</dbReference>
<evidence type="ECO:0000256" key="1">
    <source>
        <dbReference type="ARBA" id="ARBA00022737"/>
    </source>
</evidence>
<dbReference type="CDD" id="cd14798">
    <property type="entry name" value="RX-CC_like"/>
    <property type="match status" value="1"/>
</dbReference>
<dbReference type="GO" id="GO:0006952">
    <property type="term" value="P:defense response"/>
    <property type="evidence" value="ECO:0007669"/>
    <property type="project" value="UniProtKB-KW"/>
</dbReference>
<organism evidence="9 10">
    <name type="scientific">Corchorus olitorius</name>
    <dbReference type="NCBI Taxonomy" id="93759"/>
    <lineage>
        <taxon>Eukaryota</taxon>
        <taxon>Viridiplantae</taxon>
        <taxon>Streptophyta</taxon>
        <taxon>Embryophyta</taxon>
        <taxon>Tracheophyta</taxon>
        <taxon>Spermatophyta</taxon>
        <taxon>Magnoliopsida</taxon>
        <taxon>eudicotyledons</taxon>
        <taxon>Gunneridae</taxon>
        <taxon>Pentapetalae</taxon>
        <taxon>rosids</taxon>
        <taxon>malvids</taxon>
        <taxon>Malvales</taxon>
        <taxon>Malvaceae</taxon>
        <taxon>Grewioideae</taxon>
        <taxon>Apeibeae</taxon>
        <taxon>Corchorus</taxon>
    </lineage>
</organism>
<sequence>MAEAIVSTILELLTSLAIEKASEAWSLVKGVEEEVERLKSNFEALRYELEDAEERQYVEKRVKHWLDRFKEVSYDMEDVLEDWKFAFHKLQTTGDAGVFESASTSTSSPKCWKLKVPRFFLCFSSDNSHVVSRYGIASRIKEINEQVDQIVKDREKFGLVRRELWQPPKRQDTTSFADVSKLHGRDRVKKDIIEALLDEVGTSEEVISCNKIPTIAIVGVGGLGKTALAQMVYNDPRIQTHFQHKIWIAFSGSNKDEKKFEDIGREIAKKCKDKGEEYFDCLAALSFFQNFNRSHRGRIVSCQMHDVIHDFLLFLTKSEFVEKEVKSTEDLRLDFYSKKARHIRLVIAEGIDFPISISGIERLRSLGMVMNRECNITSEALRNLFRVSRRLRLLQFGFEFGFILRRGYVTEEIPDEIGKLFHLRYLGLQKILIKKLPESICQLCNLETLDLRWCYSLETLPDGIGKLINLRYLYTRGCNSLSFYPKGIGRLTSLVGLTDITVRVDRNDTQEFSIGDFENLKLLHGHLYVELVGVGAIDKKEVERAKLHDKEHLKGLHIKNRDVDHTEKRYILQALTPLFNLEVVFGDIREEKEKKIQIALMVQKAALQCIAAADR</sequence>
<dbReference type="SUPFAM" id="SSF52540">
    <property type="entry name" value="P-loop containing nucleoside triphosphate hydrolases"/>
    <property type="match status" value="1"/>
</dbReference>
<keyword evidence="3" id="KW-0611">Plant defense</keyword>
<evidence type="ECO:0000313" key="9">
    <source>
        <dbReference type="EMBL" id="OMO96041.1"/>
    </source>
</evidence>
<name>A0A1R3JMJ7_9ROSI</name>
<evidence type="ECO:0000256" key="3">
    <source>
        <dbReference type="ARBA" id="ARBA00022821"/>
    </source>
</evidence>
<dbReference type="Proteomes" id="UP000187203">
    <property type="component" value="Unassembled WGS sequence"/>
</dbReference>
<dbReference type="PANTHER" id="PTHR36766:SF40">
    <property type="entry name" value="DISEASE RESISTANCE PROTEIN RGA3"/>
    <property type="match status" value="1"/>
</dbReference>
<dbReference type="InterPro" id="IPR038005">
    <property type="entry name" value="RX-like_CC"/>
</dbReference>
<keyword evidence="1" id="KW-0677">Repeat</keyword>
<dbReference type="PANTHER" id="PTHR36766">
    <property type="entry name" value="PLANT BROAD-SPECTRUM MILDEW RESISTANCE PROTEIN RPW8"/>
    <property type="match status" value="1"/>
</dbReference>
<dbReference type="InterPro" id="IPR002182">
    <property type="entry name" value="NB-ARC"/>
</dbReference>
<reference evidence="10" key="1">
    <citation type="submission" date="2013-09" db="EMBL/GenBank/DDBJ databases">
        <title>Corchorus olitorius genome sequencing.</title>
        <authorList>
            <person name="Alam M."/>
            <person name="Haque M.S."/>
            <person name="Islam M.S."/>
            <person name="Emdad E.M."/>
            <person name="Islam M.M."/>
            <person name="Ahmed B."/>
            <person name="Halim A."/>
            <person name="Hossen Q.M.M."/>
            <person name="Hossain M.Z."/>
            <person name="Ahmed R."/>
            <person name="Khan M.M."/>
            <person name="Islam R."/>
            <person name="Rashid M.M."/>
            <person name="Khan S.A."/>
            <person name="Rahman M.S."/>
            <person name="Alam M."/>
            <person name="Yahiya A.S."/>
            <person name="Khan M.S."/>
            <person name="Azam M.S."/>
            <person name="Haque T."/>
            <person name="Lashkar M.Z.H."/>
            <person name="Akhand A.I."/>
            <person name="Morshed G."/>
            <person name="Roy S."/>
            <person name="Uddin K.S."/>
            <person name="Rabeya T."/>
            <person name="Hossain A.S."/>
            <person name="Chowdhury A."/>
            <person name="Snigdha A.R."/>
            <person name="Mortoza M.S."/>
            <person name="Matin S.A."/>
            <person name="Hoque S.M.E."/>
            <person name="Islam M.K."/>
            <person name="Roy D.K."/>
            <person name="Haider R."/>
            <person name="Moosa M.M."/>
            <person name="Elias S.M."/>
            <person name="Hasan A.M."/>
            <person name="Jahan S."/>
            <person name="Shafiuddin M."/>
            <person name="Mahmood N."/>
            <person name="Shommy N.S."/>
        </authorList>
    </citation>
    <scope>NUCLEOTIDE SEQUENCE [LARGE SCALE GENOMIC DNA]</scope>
    <source>
        <strain evidence="10">cv. O-4</strain>
    </source>
</reference>
<comment type="caution">
    <text evidence="9">The sequence shown here is derived from an EMBL/GenBank/DDBJ whole genome shotgun (WGS) entry which is preliminary data.</text>
</comment>
<feature type="domain" description="Disease resistance R13L4/SHOC-2-like LRR" evidence="8">
    <location>
        <begin position="414"/>
        <end position="527"/>
    </location>
</feature>
<accession>A0A1R3JMJ7</accession>
<feature type="coiled-coil region" evidence="5">
    <location>
        <begin position="28"/>
        <end position="55"/>
    </location>
</feature>
<dbReference type="Pfam" id="PF23598">
    <property type="entry name" value="LRR_14"/>
    <property type="match status" value="1"/>
</dbReference>
<evidence type="ECO:0000259" key="7">
    <source>
        <dbReference type="Pfam" id="PF18052"/>
    </source>
</evidence>
<dbReference type="Pfam" id="PF00931">
    <property type="entry name" value="NB-ARC"/>
    <property type="match status" value="1"/>
</dbReference>
<keyword evidence="2" id="KW-0547">Nucleotide-binding</keyword>
<dbReference type="PRINTS" id="PR00364">
    <property type="entry name" value="DISEASERSIST"/>
</dbReference>
<evidence type="ECO:0000256" key="2">
    <source>
        <dbReference type="ARBA" id="ARBA00022741"/>
    </source>
</evidence>
<dbReference type="GO" id="GO:0043531">
    <property type="term" value="F:ADP binding"/>
    <property type="evidence" value="ECO:0007669"/>
    <property type="project" value="InterPro"/>
</dbReference>
<dbReference type="SUPFAM" id="SSF52058">
    <property type="entry name" value="L domain-like"/>
    <property type="match status" value="1"/>
</dbReference>
<protein>
    <submittedName>
        <fullName evidence="9">Disease resistance protein</fullName>
    </submittedName>
</protein>
<evidence type="ECO:0000256" key="4">
    <source>
        <dbReference type="ARBA" id="ARBA00022840"/>
    </source>
</evidence>
<evidence type="ECO:0000259" key="6">
    <source>
        <dbReference type="Pfam" id="PF00931"/>
    </source>
</evidence>
<keyword evidence="10" id="KW-1185">Reference proteome</keyword>
<dbReference type="InterPro" id="IPR027417">
    <property type="entry name" value="P-loop_NTPase"/>
</dbReference>
<feature type="domain" description="Disease resistance N-terminal" evidence="7">
    <location>
        <begin position="5"/>
        <end position="91"/>
    </location>
</feature>
<gene>
    <name evidence="9" type="ORF">COLO4_15531</name>
</gene>
<feature type="domain" description="NB-ARC" evidence="6">
    <location>
        <begin position="211"/>
        <end position="274"/>
    </location>
</feature>
<dbReference type="AlphaFoldDB" id="A0A1R3JMJ7"/>
<evidence type="ECO:0000313" key="10">
    <source>
        <dbReference type="Proteomes" id="UP000187203"/>
    </source>
</evidence>
<dbReference type="InterPro" id="IPR055414">
    <property type="entry name" value="LRR_R13L4/SHOC2-like"/>
</dbReference>
<evidence type="ECO:0000259" key="8">
    <source>
        <dbReference type="Pfam" id="PF23598"/>
    </source>
</evidence>
<proteinExistence type="predicted"/>